<evidence type="ECO:0000313" key="2">
    <source>
        <dbReference type="EMBL" id="MPN52413.1"/>
    </source>
</evidence>
<organism evidence="2">
    <name type="scientific">bioreactor metagenome</name>
    <dbReference type="NCBI Taxonomy" id="1076179"/>
    <lineage>
        <taxon>unclassified sequences</taxon>
        <taxon>metagenomes</taxon>
        <taxon>ecological metagenomes</taxon>
    </lineage>
</organism>
<feature type="transmembrane region" description="Helical" evidence="1">
    <location>
        <begin position="7"/>
        <end position="35"/>
    </location>
</feature>
<name>A0A645IYY0_9ZZZZ</name>
<keyword evidence="1" id="KW-0472">Membrane</keyword>
<sequence length="41" mass="4290">MACVADVGVVFCIVGHIFPLADVAFVLFCLGLVVISGFDEC</sequence>
<keyword evidence="1" id="KW-0812">Transmembrane</keyword>
<proteinExistence type="predicted"/>
<gene>
    <name evidence="2" type="ORF">SDC9_200074</name>
</gene>
<dbReference type="EMBL" id="VSSQ01118503">
    <property type="protein sequence ID" value="MPN52413.1"/>
    <property type="molecule type" value="Genomic_DNA"/>
</dbReference>
<comment type="caution">
    <text evidence="2">The sequence shown here is derived from an EMBL/GenBank/DDBJ whole genome shotgun (WGS) entry which is preliminary data.</text>
</comment>
<evidence type="ECO:0008006" key="3">
    <source>
        <dbReference type="Google" id="ProtNLM"/>
    </source>
</evidence>
<protein>
    <recommendedName>
        <fullName evidence="3">Transmembrane protein</fullName>
    </recommendedName>
</protein>
<reference evidence="2" key="1">
    <citation type="submission" date="2019-08" db="EMBL/GenBank/DDBJ databases">
        <authorList>
            <person name="Kucharzyk K."/>
            <person name="Murdoch R.W."/>
            <person name="Higgins S."/>
            <person name="Loffler F."/>
        </authorList>
    </citation>
    <scope>NUCLEOTIDE SEQUENCE</scope>
</reference>
<accession>A0A645IYY0</accession>
<dbReference type="AlphaFoldDB" id="A0A645IYY0"/>
<keyword evidence="1" id="KW-1133">Transmembrane helix</keyword>
<evidence type="ECO:0000256" key="1">
    <source>
        <dbReference type="SAM" id="Phobius"/>
    </source>
</evidence>